<comment type="caution">
    <text evidence="1">The sequence shown here is derived from an EMBL/GenBank/DDBJ whole genome shotgun (WGS) entry which is preliminary data.</text>
</comment>
<dbReference type="AlphaFoldDB" id="A0AAN8BVT1"/>
<dbReference type="Proteomes" id="UP001335648">
    <property type="component" value="Unassembled WGS sequence"/>
</dbReference>
<sequence length="76" mass="8759">MISVFYVSCPSPELTWRDVQHLIANTAQIPVPKEPGWNINAAGYHVHHSDYGKVLLEADQHRPRALFHWAQRERDG</sequence>
<gene>
    <name evidence="1" type="ORF">CesoFtcFv8_013156</name>
</gene>
<evidence type="ECO:0000313" key="1">
    <source>
        <dbReference type="EMBL" id="KAK5892805.1"/>
    </source>
</evidence>
<organism evidence="1 2">
    <name type="scientific">Champsocephalus esox</name>
    <name type="common">pike icefish</name>
    <dbReference type="NCBI Taxonomy" id="159716"/>
    <lineage>
        <taxon>Eukaryota</taxon>
        <taxon>Metazoa</taxon>
        <taxon>Chordata</taxon>
        <taxon>Craniata</taxon>
        <taxon>Vertebrata</taxon>
        <taxon>Euteleostomi</taxon>
        <taxon>Actinopterygii</taxon>
        <taxon>Neopterygii</taxon>
        <taxon>Teleostei</taxon>
        <taxon>Neoteleostei</taxon>
        <taxon>Acanthomorphata</taxon>
        <taxon>Eupercaria</taxon>
        <taxon>Perciformes</taxon>
        <taxon>Notothenioidei</taxon>
        <taxon>Channichthyidae</taxon>
        <taxon>Champsocephalus</taxon>
    </lineage>
</organism>
<evidence type="ECO:0000313" key="2">
    <source>
        <dbReference type="Proteomes" id="UP001335648"/>
    </source>
</evidence>
<keyword evidence="2" id="KW-1185">Reference proteome</keyword>
<dbReference type="EMBL" id="JAULUE010002055">
    <property type="protein sequence ID" value="KAK5892805.1"/>
    <property type="molecule type" value="Genomic_DNA"/>
</dbReference>
<protein>
    <submittedName>
        <fullName evidence="1">Uncharacterized protein</fullName>
    </submittedName>
</protein>
<accession>A0AAN8BVT1</accession>
<reference evidence="1 2" key="1">
    <citation type="journal article" date="2023" name="Mol. Biol. Evol.">
        <title>Genomics of Secondarily Temperate Adaptation in the Only Non-Antarctic Icefish.</title>
        <authorList>
            <person name="Rivera-Colon A.G."/>
            <person name="Rayamajhi N."/>
            <person name="Minhas B.F."/>
            <person name="Madrigal G."/>
            <person name="Bilyk K.T."/>
            <person name="Yoon V."/>
            <person name="Hune M."/>
            <person name="Gregory S."/>
            <person name="Cheng C.H.C."/>
            <person name="Catchen J.M."/>
        </authorList>
    </citation>
    <scope>NUCLEOTIDE SEQUENCE [LARGE SCALE GENOMIC DNA]</scope>
    <source>
        <strain evidence="1">JC2023a</strain>
    </source>
</reference>
<proteinExistence type="predicted"/>
<name>A0AAN8BVT1_9TELE</name>